<dbReference type="PANTHER" id="PTHR43133">
    <property type="entry name" value="RNA POLYMERASE ECF-TYPE SIGMA FACTO"/>
    <property type="match status" value="1"/>
</dbReference>
<dbReference type="GO" id="GO:0003677">
    <property type="term" value="F:DNA binding"/>
    <property type="evidence" value="ECO:0007669"/>
    <property type="project" value="InterPro"/>
</dbReference>
<dbReference type="OrthoDB" id="217841at2"/>
<organism evidence="6 7">
    <name type="scientific">Anatilimnocola aggregata</name>
    <dbReference type="NCBI Taxonomy" id="2528021"/>
    <lineage>
        <taxon>Bacteria</taxon>
        <taxon>Pseudomonadati</taxon>
        <taxon>Planctomycetota</taxon>
        <taxon>Planctomycetia</taxon>
        <taxon>Pirellulales</taxon>
        <taxon>Pirellulaceae</taxon>
        <taxon>Anatilimnocola</taxon>
    </lineage>
</organism>
<keyword evidence="4" id="KW-0804">Transcription</keyword>
<reference evidence="6 7" key="1">
    <citation type="submission" date="2019-02" db="EMBL/GenBank/DDBJ databases">
        <title>Deep-cultivation of Planctomycetes and their phenomic and genomic characterization uncovers novel biology.</title>
        <authorList>
            <person name="Wiegand S."/>
            <person name="Jogler M."/>
            <person name="Boedeker C."/>
            <person name="Pinto D."/>
            <person name="Vollmers J."/>
            <person name="Rivas-Marin E."/>
            <person name="Kohn T."/>
            <person name="Peeters S.H."/>
            <person name="Heuer A."/>
            <person name="Rast P."/>
            <person name="Oberbeckmann S."/>
            <person name="Bunk B."/>
            <person name="Jeske O."/>
            <person name="Meyerdierks A."/>
            <person name="Storesund J.E."/>
            <person name="Kallscheuer N."/>
            <person name="Luecker S."/>
            <person name="Lage O.M."/>
            <person name="Pohl T."/>
            <person name="Merkel B.J."/>
            <person name="Hornburger P."/>
            <person name="Mueller R.-W."/>
            <person name="Bruemmer F."/>
            <person name="Labrenz M."/>
            <person name="Spormann A.M."/>
            <person name="Op den Camp H."/>
            <person name="Overmann J."/>
            <person name="Amann R."/>
            <person name="Jetten M.S.M."/>
            <person name="Mascher T."/>
            <person name="Medema M.H."/>
            <person name="Devos D.P."/>
            <person name="Kaster A.-K."/>
            <person name="Ovreas L."/>
            <person name="Rohde M."/>
            <person name="Galperin M.Y."/>
            <person name="Jogler C."/>
        </authorList>
    </citation>
    <scope>NUCLEOTIDE SEQUENCE [LARGE SCALE GENOMIC DNA]</scope>
    <source>
        <strain evidence="6 7">ETA_A8</strain>
    </source>
</reference>
<dbReference type="GO" id="GO:0006352">
    <property type="term" value="P:DNA-templated transcription initiation"/>
    <property type="evidence" value="ECO:0007669"/>
    <property type="project" value="InterPro"/>
</dbReference>
<sequence length="211" mass="24087">MSAHDESSFGDDAELLRLLNLANQGDTTSMEQLFERLYPYLLLCAREELDSDLRAKVRESDLVQQSCLEAHRDFRELSCHNVHDLLHWLETILRSNAADLRRRFEATRRHGLEPQFSLDDSGSEQAQDAKQNLLDQHPLGSGSSSAKDLELDAAISRLPAEYRDVILMRHRDKLSFAQIGQRTERTADAARMLWARAVKRLEADMNGPESQ</sequence>
<dbReference type="GO" id="GO:0016987">
    <property type="term" value="F:sigma factor activity"/>
    <property type="evidence" value="ECO:0007669"/>
    <property type="project" value="UniProtKB-KW"/>
</dbReference>
<name>A0A517YHI2_9BACT</name>
<dbReference type="NCBIfam" id="TIGR02937">
    <property type="entry name" value="sigma70-ECF"/>
    <property type="match status" value="1"/>
</dbReference>
<keyword evidence="7" id="KW-1185">Reference proteome</keyword>
<dbReference type="Gene3D" id="1.10.10.10">
    <property type="entry name" value="Winged helix-like DNA-binding domain superfamily/Winged helix DNA-binding domain"/>
    <property type="match status" value="1"/>
</dbReference>
<dbReference type="Proteomes" id="UP000315017">
    <property type="component" value="Chromosome"/>
</dbReference>
<dbReference type="SUPFAM" id="SSF88659">
    <property type="entry name" value="Sigma3 and sigma4 domains of RNA polymerase sigma factors"/>
    <property type="match status" value="1"/>
</dbReference>
<dbReference type="InterPro" id="IPR013324">
    <property type="entry name" value="RNA_pol_sigma_r3/r4-like"/>
</dbReference>
<evidence type="ECO:0000313" key="7">
    <source>
        <dbReference type="Proteomes" id="UP000315017"/>
    </source>
</evidence>
<dbReference type="KEGG" id="aagg:ETAA8_48120"/>
<keyword evidence="2" id="KW-0805">Transcription regulation</keyword>
<dbReference type="PANTHER" id="PTHR43133:SF51">
    <property type="entry name" value="RNA POLYMERASE SIGMA FACTOR"/>
    <property type="match status" value="1"/>
</dbReference>
<evidence type="ECO:0000256" key="4">
    <source>
        <dbReference type="ARBA" id="ARBA00023163"/>
    </source>
</evidence>
<evidence type="ECO:0000256" key="3">
    <source>
        <dbReference type="ARBA" id="ARBA00023082"/>
    </source>
</evidence>
<gene>
    <name evidence="6" type="ORF">ETAA8_48120</name>
</gene>
<comment type="similarity">
    <text evidence="1">Belongs to the sigma-70 factor family. ECF subfamily.</text>
</comment>
<feature type="domain" description="RNA polymerase sigma factor 70 region 4 type 2" evidence="5">
    <location>
        <begin position="149"/>
        <end position="201"/>
    </location>
</feature>
<protein>
    <submittedName>
        <fullName evidence="6">RNA polymerase sigma factor</fullName>
    </submittedName>
</protein>
<dbReference type="InterPro" id="IPR039425">
    <property type="entry name" value="RNA_pol_sigma-70-like"/>
</dbReference>
<dbReference type="Gene3D" id="1.10.1740.10">
    <property type="match status" value="1"/>
</dbReference>
<dbReference type="InterPro" id="IPR036388">
    <property type="entry name" value="WH-like_DNA-bd_sf"/>
</dbReference>
<evidence type="ECO:0000313" key="6">
    <source>
        <dbReference type="EMBL" id="QDU29697.1"/>
    </source>
</evidence>
<dbReference type="InterPro" id="IPR013325">
    <property type="entry name" value="RNA_pol_sigma_r2"/>
</dbReference>
<dbReference type="AlphaFoldDB" id="A0A517YHI2"/>
<dbReference type="RefSeq" id="WP_145093913.1">
    <property type="nucleotide sequence ID" value="NZ_CP036274.1"/>
</dbReference>
<evidence type="ECO:0000256" key="2">
    <source>
        <dbReference type="ARBA" id="ARBA00023015"/>
    </source>
</evidence>
<proteinExistence type="inferred from homology"/>
<accession>A0A517YHI2</accession>
<dbReference type="SUPFAM" id="SSF88946">
    <property type="entry name" value="Sigma2 domain of RNA polymerase sigma factors"/>
    <property type="match status" value="1"/>
</dbReference>
<dbReference type="InterPro" id="IPR013249">
    <property type="entry name" value="RNA_pol_sigma70_r4_t2"/>
</dbReference>
<keyword evidence="3" id="KW-0731">Sigma factor</keyword>
<dbReference type="Pfam" id="PF08281">
    <property type="entry name" value="Sigma70_r4_2"/>
    <property type="match status" value="1"/>
</dbReference>
<dbReference type="EMBL" id="CP036274">
    <property type="protein sequence ID" value="QDU29697.1"/>
    <property type="molecule type" value="Genomic_DNA"/>
</dbReference>
<dbReference type="InterPro" id="IPR014284">
    <property type="entry name" value="RNA_pol_sigma-70_dom"/>
</dbReference>
<evidence type="ECO:0000259" key="5">
    <source>
        <dbReference type="Pfam" id="PF08281"/>
    </source>
</evidence>
<evidence type="ECO:0000256" key="1">
    <source>
        <dbReference type="ARBA" id="ARBA00010641"/>
    </source>
</evidence>